<keyword evidence="3" id="KW-1185">Reference proteome</keyword>
<evidence type="ECO:0000313" key="3">
    <source>
        <dbReference type="Proteomes" id="UP001235133"/>
    </source>
</evidence>
<feature type="compositionally biased region" description="Low complexity" evidence="1">
    <location>
        <begin position="79"/>
        <end position="94"/>
    </location>
</feature>
<accession>A0ABU0Z4F8</accession>
<proteinExistence type="predicted"/>
<feature type="region of interest" description="Disordered" evidence="1">
    <location>
        <begin position="60"/>
        <end position="102"/>
    </location>
</feature>
<dbReference type="EMBL" id="JAVFWO010000003">
    <property type="protein sequence ID" value="MDQ7878850.1"/>
    <property type="molecule type" value="Genomic_DNA"/>
</dbReference>
<evidence type="ECO:0000313" key="2">
    <source>
        <dbReference type="EMBL" id="MDQ7878850.1"/>
    </source>
</evidence>
<organism evidence="2 3">
    <name type="scientific">Microbacterium psychrotolerans</name>
    <dbReference type="NCBI Taxonomy" id="3068321"/>
    <lineage>
        <taxon>Bacteria</taxon>
        <taxon>Bacillati</taxon>
        <taxon>Actinomycetota</taxon>
        <taxon>Actinomycetes</taxon>
        <taxon>Micrococcales</taxon>
        <taxon>Microbacteriaceae</taxon>
        <taxon>Microbacterium</taxon>
    </lineage>
</organism>
<sequence>MTQNPTPETTGPTDAEQPLPAVEVDVARTGGIAGITRRWSAQPPETEASEWITLIDRCPWNEAHPAPGGAARAEDDAPQRIAAQAPADDAQATPVESRSPMPDGFVWFIRASWSGTDPREAELYDDQVVGAWRELVDAVRDWSRKGASAAPERPGR</sequence>
<evidence type="ECO:0000256" key="1">
    <source>
        <dbReference type="SAM" id="MobiDB-lite"/>
    </source>
</evidence>
<feature type="region of interest" description="Disordered" evidence="1">
    <location>
        <begin position="1"/>
        <end position="20"/>
    </location>
</feature>
<name>A0ABU0Z4F8_9MICO</name>
<gene>
    <name evidence="2" type="ORF">Q9R08_12740</name>
</gene>
<feature type="compositionally biased region" description="Polar residues" evidence="1">
    <location>
        <begin position="1"/>
        <end position="12"/>
    </location>
</feature>
<comment type="caution">
    <text evidence="2">The sequence shown here is derived from an EMBL/GenBank/DDBJ whole genome shotgun (WGS) entry which is preliminary data.</text>
</comment>
<dbReference type="RefSeq" id="WP_308868417.1">
    <property type="nucleotide sequence ID" value="NZ_JAVFWO010000003.1"/>
</dbReference>
<dbReference type="Proteomes" id="UP001235133">
    <property type="component" value="Unassembled WGS sequence"/>
</dbReference>
<reference evidence="2 3" key="1">
    <citation type="submission" date="2023-08" db="EMBL/GenBank/DDBJ databases">
        <title>Microbacterium psychrotolerans sp. nov., a psychrotolerant bacterium isolated from soil in Heilongjiang Province, China.</title>
        <authorList>
            <person name="An P."/>
            <person name="Zhao D."/>
            <person name="Xiang H."/>
        </authorList>
    </citation>
    <scope>NUCLEOTIDE SEQUENCE [LARGE SCALE GENOMIC DNA]</scope>
    <source>
        <strain evidence="2 3">QXD-8</strain>
    </source>
</reference>
<protein>
    <submittedName>
        <fullName evidence="2">Uncharacterized protein</fullName>
    </submittedName>
</protein>